<evidence type="ECO:0000256" key="1">
    <source>
        <dbReference type="ARBA" id="ARBA00007987"/>
    </source>
</evidence>
<dbReference type="CDD" id="cd12324">
    <property type="entry name" value="RRM_RBM8"/>
    <property type="match status" value="1"/>
</dbReference>
<gene>
    <name evidence="8" type="primary">rbm8a</name>
    <name evidence="8" type="ORF">GZH46_00665</name>
</gene>
<comment type="subcellular location">
    <subcellularLocation>
        <location evidence="6">Nucleus</location>
    </subcellularLocation>
    <subcellularLocation>
        <location evidence="6">Nucleus speckle</location>
    </subcellularLocation>
    <subcellularLocation>
        <location evidence="6">Cytoplasm</location>
    </subcellularLocation>
</comment>
<comment type="similarity">
    <text evidence="1 6">Belongs to the RBM8A family.</text>
</comment>
<evidence type="ECO:0000313" key="8">
    <source>
        <dbReference type="EMBL" id="KAG9510781.1"/>
    </source>
</evidence>
<dbReference type="InterPro" id="IPR012677">
    <property type="entry name" value="Nucleotide-bd_a/b_plait_sf"/>
</dbReference>
<dbReference type="InterPro" id="IPR008111">
    <property type="entry name" value="RNA-bd_8"/>
</dbReference>
<dbReference type="SUPFAM" id="SSF54928">
    <property type="entry name" value="RNA-binding domain, RBD"/>
    <property type="match status" value="1"/>
</dbReference>
<keyword evidence="4 6" id="KW-0539">Nucleus</keyword>
<evidence type="ECO:0000313" key="9">
    <source>
        <dbReference type="Proteomes" id="UP000825002"/>
    </source>
</evidence>
<comment type="subunit">
    <text evidence="6">Heterodimer with MAGOH. Part of the mRNA splicing-dependent exon junction complex (EJC) complex; the core complex contains CASC3, EIF4A3, MAGOH and RBM8A.</text>
</comment>
<evidence type="ECO:0000256" key="5">
    <source>
        <dbReference type="PROSITE-ProRule" id="PRU00176"/>
    </source>
</evidence>
<evidence type="ECO:0000259" key="7">
    <source>
        <dbReference type="PROSITE" id="PS50102"/>
    </source>
</evidence>
<dbReference type="Pfam" id="PF00076">
    <property type="entry name" value="RRM_1"/>
    <property type="match status" value="1"/>
</dbReference>
<reference evidence="8 9" key="1">
    <citation type="submission" date="2020-10" db="EMBL/GenBank/DDBJ databases">
        <authorList>
            <person name="Klimov P.B."/>
            <person name="Dyachkov S.M."/>
            <person name="Chetverikov P.E."/>
        </authorList>
    </citation>
    <scope>NUCLEOTIDE SEQUENCE [LARGE SCALE GENOMIC DNA]</scope>
    <source>
        <strain evidence="8">BMOC 18-1129-001#AD2665</strain>
        <tissue evidence="8">Entire mites</tissue>
    </source>
</reference>
<dbReference type="SMART" id="SM00360">
    <property type="entry name" value="RRM"/>
    <property type="match status" value="1"/>
</dbReference>
<keyword evidence="6" id="KW-0507">mRNA processing</keyword>
<dbReference type="PANTHER" id="PTHR45894">
    <property type="entry name" value="RNA-BINDING PROTEIN 8A"/>
    <property type="match status" value="1"/>
</dbReference>
<organism evidence="8 9">
    <name type="scientific">Fragariocoptes setiger</name>
    <dbReference type="NCBI Taxonomy" id="1670756"/>
    <lineage>
        <taxon>Eukaryota</taxon>
        <taxon>Metazoa</taxon>
        <taxon>Ecdysozoa</taxon>
        <taxon>Arthropoda</taxon>
        <taxon>Chelicerata</taxon>
        <taxon>Arachnida</taxon>
        <taxon>Acari</taxon>
        <taxon>Acariformes</taxon>
        <taxon>Trombidiformes</taxon>
        <taxon>Prostigmata</taxon>
        <taxon>Eupodina</taxon>
        <taxon>Eriophyoidea</taxon>
        <taxon>Phytoptidae</taxon>
        <taxon>Fragariocoptes</taxon>
    </lineage>
</organism>
<evidence type="ECO:0000256" key="4">
    <source>
        <dbReference type="ARBA" id="ARBA00023242"/>
    </source>
</evidence>
<dbReference type="PROSITE" id="PS50102">
    <property type="entry name" value="RRM"/>
    <property type="match status" value="1"/>
</dbReference>
<dbReference type="Gene3D" id="3.30.70.330">
    <property type="match status" value="1"/>
</dbReference>
<dbReference type="InterPro" id="IPR000504">
    <property type="entry name" value="RRM_dom"/>
</dbReference>
<feature type="non-terminal residue" evidence="8">
    <location>
        <position position="1"/>
    </location>
</feature>
<dbReference type="InterPro" id="IPR035979">
    <property type="entry name" value="RBD_domain_sf"/>
</dbReference>
<keyword evidence="2 6" id="KW-0963">Cytoplasm</keyword>
<keyword evidence="6" id="KW-0508">mRNA splicing</keyword>
<feature type="domain" description="RRM" evidence="7">
    <location>
        <begin position="15"/>
        <end position="90"/>
    </location>
</feature>
<dbReference type="PRINTS" id="PR01738">
    <property type="entry name" value="RNABINDINGM8"/>
</dbReference>
<dbReference type="InterPro" id="IPR033744">
    <property type="entry name" value="RRM_RBM8"/>
</dbReference>
<protein>
    <recommendedName>
        <fullName evidence="6">RNA-binding protein 8A</fullName>
    </recommendedName>
</protein>
<keyword evidence="3 5" id="KW-0694">RNA-binding</keyword>
<dbReference type="EMBL" id="JAIFTH010000076">
    <property type="protein sequence ID" value="KAG9510781.1"/>
    <property type="molecule type" value="Genomic_DNA"/>
</dbReference>
<accession>A0ABQ7SBL0</accession>
<comment type="caution">
    <text evidence="8">The sequence shown here is derived from an EMBL/GenBank/DDBJ whole genome shotgun (WGS) entry which is preliminary data.</text>
</comment>
<proteinExistence type="inferred from homology"/>
<dbReference type="Proteomes" id="UP000825002">
    <property type="component" value="Unassembled WGS sequence"/>
</dbReference>
<evidence type="ECO:0000256" key="3">
    <source>
        <dbReference type="ARBA" id="ARBA00022884"/>
    </source>
</evidence>
<comment type="function">
    <text evidence="6">Core component of the splicing-dependent multiprotein exon junction complex (EJC) deposited at splice junctions on mRNAs.</text>
</comment>
<keyword evidence="6" id="KW-0509">mRNA transport</keyword>
<evidence type="ECO:0000256" key="2">
    <source>
        <dbReference type="ARBA" id="ARBA00022490"/>
    </source>
</evidence>
<evidence type="ECO:0000256" key="6">
    <source>
        <dbReference type="RuleBase" id="RU361239"/>
    </source>
</evidence>
<keyword evidence="9" id="KW-1185">Reference proteome</keyword>
<sequence length="115" mass="13175">MSEDSIQPQKSIEGWIVFVSGVHEEASEEDIQMRFSEFGTIKNLHLNVDRRTGYLKGYTLVEYESYKSARDAIQALNGTEILDQKIKVDWCFLQPKHSQSHSSRSSTHLHSSSRS</sequence>
<name>A0ABQ7SBL0_9ACAR</name>
<keyword evidence="6" id="KW-0813">Transport</keyword>